<dbReference type="SUPFAM" id="SSF143011">
    <property type="entry name" value="RelE-like"/>
    <property type="match status" value="1"/>
</dbReference>
<accession>L0RE04</accession>
<dbReference type="HOGENOM" id="CLU_155111_1_1_7"/>
<dbReference type="PANTHER" id="PTHR40266">
    <property type="entry name" value="TOXIN HIGB-1"/>
    <property type="match status" value="1"/>
</dbReference>
<name>L0RE04_9BACT</name>
<reference evidence="1 2" key="1">
    <citation type="submission" date="2012-10" db="EMBL/GenBank/DDBJ databases">
        <authorList>
            <person name="Genoscope - CEA"/>
        </authorList>
    </citation>
    <scope>NUCLEOTIDE SEQUENCE [LARGE SCALE GENOMIC DNA]</scope>
    <source>
        <strain evidence="2">AM13 / DSM 14728</strain>
    </source>
</reference>
<dbReference type="AlphaFoldDB" id="L0RE04"/>
<evidence type="ECO:0000313" key="1">
    <source>
        <dbReference type="EMBL" id="CCO24432.1"/>
    </source>
</evidence>
<dbReference type="PATRIC" id="fig|1121451.3.peg.2386"/>
<dbReference type="EMBL" id="FO203522">
    <property type="protein sequence ID" value="CCO24432.1"/>
    <property type="molecule type" value="Genomic_DNA"/>
</dbReference>
<evidence type="ECO:0000313" key="2">
    <source>
        <dbReference type="Proteomes" id="UP000010808"/>
    </source>
</evidence>
<keyword evidence="2" id="KW-1185">Reference proteome</keyword>
<dbReference type="Pfam" id="PF05015">
    <property type="entry name" value="HigB-like_toxin"/>
    <property type="match status" value="1"/>
</dbReference>
<dbReference type="OrthoDB" id="9801102at2"/>
<dbReference type="KEGG" id="dhy:DESAM_22165"/>
<dbReference type="InterPro" id="IPR035093">
    <property type="entry name" value="RelE/ParE_toxin_dom_sf"/>
</dbReference>
<dbReference type="RefSeq" id="WP_015337032.1">
    <property type="nucleotide sequence ID" value="NC_020055.1"/>
</dbReference>
<organism evidence="1 2">
    <name type="scientific">Maridesulfovibrio hydrothermalis AM13 = DSM 14728</name>
    <dbReference type="NCBI Taxonomy" id="1121451"/>
    <lineage>
        <taxon>Bacteria</taxon>
        <taxon>Pseudomonadati</taxon>
        <taxon>Thermodesulfobacteriota</taxon>
        <taxon>Desulfovibrionia</taxon>
        <taxon>Desulfovibrionales</taxon>
        <taxon>Desulfovibrionaceae</taxon>
        <taxon>Maridesulfovibrio</taxon>
    </lineage>
</organism>
<gene>
    <name evidence="1" type="ORF">DESAM_22165</name>
</gene>
<sequence>MIKSFKNRETEKLFNRNYSKIIPNQLARATYKKLIQIDSAHDLKDLKVPPGNRLELLKGNRAGQYSIRINNQYRICFIWENNHASQVEVTDYHN</sequence>
<dbReference type="Proteomes" id="UP000010808">
    <property type="component" value="Chromosome"/>
</dbReference>
<protein>
    <submittedName>
        <fullName evidence="1">Putative toxin</fullName>
    </submittedName>
</protein>
<dbReference type="Gene3D" id="3.30.2310.20">
    <property type="entry name" value="RelE-like"/>
    <property type="match status" value="1"/>
</dbReference>
<dbReference type="InterPro" id="IPR007711">
    <property type="entry name" value="HigB-1"/>
</dbReference>
<dbReference type="eggNOG" id="COG3549">
    <property type="taxonomic scope" value="Bacteria"/>
</dbReference>
<proteinExistence type="predicted"/>
<dbReference type="PANTHER" id="PTHR40266:SF2">
    <property type="entry name" value="TOXIN HIGB-1"/>
    <property type="match status" value="1"/>
</dbReference>